<dbReference type="Gene3D" id="4.10.1000.10">
    <property type="entry name" value="Zinc finger, CCCH-type"/>
    <property type="match status" value="1"/>
</dbReference>
<protein>
    <submittedName>
        <fullName evidence="9">DRG family regulatory protein, tma46 domain-containing protein</fullName>
    </submittedName>
</protein>
<dbReference type="Pfam" id="PF16131">
    <property type="entry name" value="Torus"/>
    <property type="match status" value="1"/>
</dbReference>
<keyword evidence="2 5" id="KW-0479">Metal-binding</keyword>
<dbReference type="Proteomes" id="UP001201812">
    <property type="component" value="Unassembled WGS sequence"/>
</dbReference>
<dbReference type="PANTHER" id="PTHR12681:SF0">
    <property type="entry name" value="ZINC FINGER CCCH DOMAIN-CONTAINING PROTEIN 15"/>
    <property type="match status" value="1"/>
</dbReference>
<dbReference type="GO" id="GO:0008270">
    <property type="term" value="F:zinc ion binding"/>
    <property type="evidence" value="ECO:0007669"/>
    <property type="project" value="UniProtKB-KW"/>
</dbReference>
<feature type="region of interest" description="Disordered" evidence="7">
    <location>
        <begin position="1"/>
        <end position="22"/>
    </location>
</feature>
<feature type="region of interest" description="Disordered" evidence="7">
    <location>
        <begin position="337"/>
        <end position="435"/>
    </location>
</feature>
<dbReference type="InterPro" id="IPR000571">
    <property type="entry name" value="Znf_CCCH"/>
</dbReference>
<gene>
    <name evidence="9" type="ORF">DdX_01183</name>
</gene>
<evidence type="ECO:0000313" key="10">
    <source>
        <dbReference type="Proteomes" id="UP001201812"/>
    </source>
</evidence>
<feature type="coiled-coil region" evidence="6">
    <location>
        <begin position="214"/>
        <end position="273"/>
    </location>
</feature>
<comment type="caution">
    <text evidence="9">The sequence shown here is derived from an EMBL/GenBank/DDBJ whole genome shotgun (WGS) entry which is preliminary data.</text>
</comment>
<reference evidence="9" key="1">
    <citation type="submission" date="2022-01" db="EMBL/GenBank/DDBJ databases">
        <title>Genome Sequence Resource for Two Populations of Ditylenchus destructor, the Migratory Endoparasitic Phytonematode.</title>
        <authorList>
            <person name="Zhang H."/>
            <person name="Lin R."/>
            <person name="Xie B."/>
        </authorList>
    </citation>
    <scope>NUCLEOTIDE SEQUENCE</scope>
    <source>
        <strain evidence="9">BazhouSP</strain>
    </source>
</reference>
<accession>A0AAD4NK36</accession>
<dbReference type="PANTHER" id="PTHR12681">
    <property type="entry name" value="ZINC FINGER-CONTAINING PROTEIN P48ZNF"/>
    <property type="match status" value="1"/>
</dbReference>
<evidence type="ECO:0000256" key="7">
    <source>
        <dbReference type="SAM" id="MobiDB-lite"/>
    </source>
</evidence>
<evidence type="ECO:0000256" key="6">
    <source>
        <dbReference type="SAM" id="Coils"/>
    </source>
</evidence>
<feature type="region of interest" description="Disordered" evidence="7">
    <location>
        <begin position="134"/>
        <end position="164"/>
    </location>
</feature>
<organism evidence="9 10">
    <name type="scientific">Ditylenchus destructor</name>
    <dbReference type="NCBI Taxonomy" id="166010"/>
    <lineage>
        <taxon>Eukaryota</taxon>
        <taxon>Metazoa</taxon>
        <taxon>Ecdysozoa</taxon>
        <taxon>Nematoda</taxon>
        <taxon>Chromadorea</taxon>
        <taxon>Rhabditida</taxon>
        <taxon>Tylenchina</taxon>
        <taxon>Tylenchomorpha</taxon>
        <taxon>Sphaerularioidea</taxon>
        <taxon>Anguinidae</taxon>
        <taxon>Anguininae</taxon>
        <taxon>Ditylenchus</taxon>
    </lineage>
</organism>
<evidence type="ECO:0000256" key="3">
    <source>
        <dbReference type="ARBA" id="ARBA00022771"/>
    </source>
</evidence>
<evidence type="ECO:0000256" key="2">
    <source>
        <dbReference type="ARBA" id="ARBA00022723"/>
    </source>
</evidence>
<dbReference type="InterPro" id="IPR036855">
    <property type="entry name" value="Znf_CCCH_sf"/>
</dbReference>
<dbReference type="GO" id="GO:0002181">
    <property type="term" value="P:cytoplasmic translation"/>
    <property type="evidence" value="ECO:0007669"/>
    <property type="project" value="TreeGrafter"/>
</dbReference>
<feature type="domain" description="C3H1-type" evidence="8">
    <location>
        <begin position="87"/>
        <end position="114"/>
    </location>
</feature>
<feature type="compositionally biased region" description="Basic and acidic residues" evidence="7">
    <location>
        <begin position="146"/>
        <end position="164"/>
    </location>
</feature>
<keyword evidence="4 5" id="KW-0862">Zinc</keyword>
<dbReference type="Gene3D" id="6.20.400.10">
    <property type="match status" value="1"/>
</dbReference>
<feature type="zinc finger region" description="C3H1-type" evidence="5">
    <location>
        <begin position="168"/>
        <end position="205"/>
    </location>
</feature>
<feature type="compositionally biased region" description="Basic and acidic residues" evidence="7">
    <location>
        <begin position="10"/>
        <end position="22"/>
    </location>
</feature>
<dbReference type="SUPFAM" id="SSF90229">
    <property type="entry name" value="CCCH zinc finger"/>
    <property type="match status" value="1"/>
</dbReference>
<feature type="zinc finger region" description="C3H1-type" evidence="5">
    <location>
        <begin position="87"/>
        <end position="114"/>
    </location>
</feature>
<evidence type="ECO:0000256" key="5">
    <source>
        <dbReference type="PROSITE-ProRule" id="PRU00723"/>
    </source>
</evidence>
<sequence length="435" mass="49899">MPPKKPPVSKKADEKKKQKIVEDKTFGLKNKKGAKMQKFIASVEKQIKGNQKPQQGKKKKEEEDPLMDINKIFKPVANMPKISEDVDPKSVLCLFFKQGMCQKGNKCKFSHDLSVQQKTMKKNLYVDSRDIKKTDGEENTETNENWDEKQLNDVAEKKHGEKDRKRPNQTDIVCKYFIEAVENNKYGWFWDCPNGETCIYKHALPEGFILKKDKKRLDELNRLEEISLEELIEKERAQLQSKDCTKVTLETFIAWKKRKLREKQQKLAAEEKRKRTNFKSGKQIGLSGRDLFTFNPELMGEDDEDANDDIHYERDPADAEAEDDVRAFEIDDKTFLALDENGQPIDAIGDGNEEDADGVPSSARKEVIFDENLFGDTEELPDSDEEDDSENEESDDAEGEDNAEEPCSSGLKASNNANRDVTPDIDKTMKDKLKI</sequence>
<keyword evidence="3 5" id="KW-0863">Zinc-finger</keyword>
<keyword evidence="10" id="KW-1185">Reference proteome</keyword>
<feature type="region of interest" description="Disordered" evidence="7">
    <location>
        <begin position="44"/>
        <end position="66"/>
    </location>
</feature>
<evidence type="ECO:0000256" key="1">
    <source>
        <dbReference type="ARBA" id="ARBA00010043"/>
    </source>
</evidence>
<evidence type="ECO:0000313" key="9">
    <source>
        <dbReference type="EMBL" id="KAI1728969.1"/>
    </source>
</evidence>
<dbReference type="InterPro" id="IPR032378">
    <property type="entry name" value="ZC3H15/TMA46_C"/>
</dbReference>
<dbReference type="Pfam" id="PF16543">
    <property type="entry name" value="DFRP_C"/>
    <property type="match status" value="1"/>
</dbReference>
<proteinExistence type="inferred from homology"/>
<dbReference type="SMART" id="SM00356">
    <property type="entry name" value="ZnF_C3H1"/>
    <property type="match status" value="2"/>
</dbReference>
<dbReference type="PROSITE" id="PS50103">
    <property type="entry name" value="ZF_C3H1"/>
    <property type="match status" value="2"/>
</dbReference>
<feature type="compositionally biased region" description="Acidic residues" evidence="7">
    <location>
        <begin position="376"/>
        <end position="404"/>
    </location>
</feature>
<dbReference type="GO" id="GO:0005829">
    <property type="term" value="C:cytosol"/>
    <property type="evidence" value="ECO:0007669"/>
    <property type="project" value="TreeGrafter"/>
</dbReference>
<dbReference type="GO" id="GO:0003729">
    <property type="term" value="F:mRNA binding"/>
    <property type="evidence" value="ECO:0007669"/>
    <property type="project" value="TreeGrafter"/>
</dbReference>
<dbReference type="InterPro" id="IPR032297">
    <property type="entry name" value="Torus"/>
</dbReference>
<evidence type="ECO:0000259" key="8">
    <source>
        <dbReference type="PROSITE" id="PS50103"/>
    </source>
</evidence>
<feature type="domain" description="C3H1-type" evidence="8">
    <location>
        <begin position="168"/>
        <end position="205"/>
    </location>
</feature>
<keyword evidence="6" id="KW-0175">Coiled coil</keyword>
<name>A0AAD4NK36_9BILA</name>
<feature type="compositionally biased region" description="Basic and acidic residues" evidence="7">
    <location>
        <begin position="421"/>
        <end position="435"/>
    </location>
</feature>
<comment type="similarity">
    <text evidence="1">Belongs to the ZC3H15/TMA46 family.</text>
</comment>
<dbReference type="AlphaFoldDB" id="A0AAD4NK36"/>
<dbReference type="EMBL" id="JAKKPZ010000001">
    <property type="protein sequence ID" value="KAI1728969.1"/>
    <property type="molecule type" value="Genomic_DNA"/>
</dbReference>
<evidence type="ECO:0000256" key="4">
    <source>
        <dbReference type="ARBA" id="ARBA00022833"/>
    </source>
</evidence>